<dbReference type="Proteomes" id="UP000297053">
    <property type="component" value="Chromosome"/>
</dbReference>
<evidence type="ECO:0000313" key="2">
    <source>
        <dbReference type="EMBL" id="QCD65197.1"/>
    </source>
</evidence>
<gene>
    <name evidence="2" type="ORF">E5139_05905</name>
</gene>
<keyword evidence="1" id="KW-0812">Transmembrane</keyword>
<keyword evidence="1" id="KW-1133">Transmembrane helix</keyword>
<reference evidence="2 3" key="1">
    <citation type="submission" date="2019-04" db="EMBL/GenBank/DDBJ databases">
        <title>Complete genome sequence of Arthrobacter sp. ZXY-2 associated with effective atrazine degradation and salt adaptation.</title>
        <authorList>
            <person name="Zhao X."/>
        </authorList>
    </citation>
    <scope>NUCLEOTIDE SEQUENCE [LARGE SCALE GENOMIC DNA]</scope>
    <source>
        <strain evidence="3">ZP60</strain>
    </source>
</reference>
<name>A0A4D6KAY2_9EURY</name>
<protein>
    <submittedName>
        <fullName evidence="2">Uncharacterized protein</fullName>
    </submittedName>
</protein>
<dbReference type="GeneID" id="42178451"/>
<dbReference type="Pfam" id="PF24377">
    <property type="entry name" value="DUF7533"/>
    <property type="match status" value="1"/>
</dbReference>
<keyword evidence="1" id="KW-0472">Membrane</keyword>
<dbReference type="InterPro" id="IPR055955">
    <property type="entry name" value="DUF7533"/>
</dbReference>
<dbReference type="KEGG" id="halz:E5139_05905"/>
<evidence type="ECO:0000256" key="1">
    <source>
        <dbReference type="SAM" id="Phobius"/>
    </source>
</evidence>
<dbReference type="AlphaFoldDB" id="A0A4D6KAY2"/>
<organism evidence="2 3">
    <name type="scientific">Halomicrobium mukohataei</name>
    <dbReference type="NCBI Taxonomy" id="57705"/>
    <lineage>
        <taxon>Archaea</taxon>
        <taxon>Methanobacteriati</taxon>
        <taxon>Methanobacteriota</taxon>
        <taxon>Stenosarchaea group</taxon>
        <taxon>Halobacteria</taxon>
        <taxon>Halobacteriales</taxon>
        <taxon>Haloarculaceae</taxon>
        <taxon>Halomicrobium</taxon>
    </lineage>
</organism>
<dbReference type="RefSeq" id="WP_012808081.1">
    <property type="nucleotide sequence ID" value="NZ_CP039375.1"/>
</dbReference>
<accession>A0A4D6KAY2</accession>
<feature type="transmembrane region" description="Helical" evidence="1">
    <location>
        <begin position="35"/>
        <end position="54"/>
    </location>
</feature>
<dbReference type="EMBL" id="CP039375">
    <property type="protein sequence ID" value="QCD65197.1"/>
    <property type="molecule type" value="Genomic_DNA"/>
</dbReference>
<proteinExistence type="predicted"/>
<sequence length="77" mass="7885">MPRGILELIGLAGSVLFASSVGLFGLQTVTDGDTLAGVGYLAVAALMVLVPYYVTTPDDVAGSAAERAVGWVVRDDD</sequence>
<evidence type="ECO:0000313" key="3">
    <source>
        <dbReference type="Proteomes" id="UP000297053"/>
    </source>
</evidence>
<reference evidence="2 3" key="2">
    <citation type="submission" date="2019-04" db="EMBL/GenBank/DDBJ databases">
        <authorList>
            <person name="Yang S."/>
            <person name="Wei W."/>
        </authorList>
    </citation>
    <scope>NUCLEOTIDE SEQUENCE [LARGE SCALE GENOMIC DNA]</scope>
    <source>
        <strain evidence="3">ZP60</strain>
    </source>
</reference>